<evidence type="ECO:0000259" key="3">
    <source>
        <dbReference type="PROSITE" id="PS51462"/>
    </source>
</evidence>
<dbReference type="GO" id="GO:0008893">
    <property type="term" value="F:guanosine-3',5'-bis(diphosphate) 3'-diphosphatase activity"/>
    <property type="evidence" value="ECO:0007669"/>
    <property type="project" value="TreeGrafter"/>
</dbReference>
<gene>
    <name evidence="4" type="ORF">HJG44_00645</name>
</gene>
<proteinExistence type="predicted"/>
<comment type="cofactor">
    <cofactor evidence="1">
        <name>Mn(2+)</name>
        <dbReference type="ChEBI" id="CHEBI:29035"/>
    </cofactor>
</comment>
<dbReference type="InterPro" id="IPR020476">
    <property type="entry name" value="Nudix_hydrolase"/>
</dbReference>
<keyword evidence="2 4" id="KW-0378">Hydrolase</keyword>
<dbReference type="GO" id="GO:0006753">
    <property type="term" value="P:nucleoside phosphate metabolic process"/>
    <property type="evidence" value="ECO:0007669"/>
    <property type="project" value="TreeGrafter"/>
</dbReference>
<dbReference type="EMBL" id="JABEPP010000001">
    <property type="protein sequence ID" value="NNM70902.1"/>
    <property type="molecule type" value="Genomic_DNA"/>
</dbReference>
<dbReference type="PRINTS" id="PR00502">
    <property type="entry name" value="NUDIXFAMILY"/>
</dbReference>
<feature type="domain" description="Nudix hydrolase" evidence="3">
    <location>
        <begin position="1"/>
        <end position="147"/>
    </location>
</feature>
<reference evidence="4 5" key="1">
    <citation type="submission" date="2020-04" db="EMBL/GenBank/DDBJ databases">
        <title>Enterovirga sp. isolate from soil.</title>
        <authorList>
            <person name="Chea S."/>
            <person name="Kim D.-U."/>
        </authorList>
    </citation>
    <scope>NUCLEOTIDE SEQUENCE [LARGE SCALE GENOMIC DNA]</scope>
    <source>
        <strain evidence="4 5">DB1703</strain>
    </source>
</reference>
<dbReference type="Proteomes" id="UP000564885">
    <property type="component" value="Unassembled WGS sequence"/>
</dbReference>
<dbReference type="PANTHER" id="PTHR11839:SF22">
    <property type="entry name" value="NUDIX HYDROLASE 26, CHLOROPLASTIC"/>
    <property type="match status" value="1"/>
</dbReference>
<comment type="caution">
    <text evidence="4">The sequence shown here is derived from an EMBL/GenBank/DDBJ whole genome shotgun (WGS) entry which is preliminary data.</text>
</comment>
<dbReference type="AlphaFoldDB" id="A0A849HUW8"/>
<dbReference type="Pfam" id="PF00293">
    <property type="entry name" value="NUDIX"/>
    <property type="match status" value="1"/>
</dbReference>
<evidence type="ECO:0000313" key="4">
    <source>
        <dbReference type="EMBL" id="NNM70902.1"/>
    </source>
</evidence>
<evidence type="ECO:0000256" key="1">
    <source>
        <dbReference type="ARBA" id="ARBA00001936"/>
    </source>
</evidence>
<dbReference type="InterPro" id="IPR022927">
    <property type="entry name" value="RppH"/>
</dbReference>
<dbReference type="GO" id="GO:0034432">
    <property type="term" value="F:bis(5'-adenosyl)-pentaphosphatase activity"/>
    <property type="evidence" value="ECO:0007669"/>
    <property type="project" value="TreeGrafter"/>
</dbReference>
<accession>A0A849HUW8</accession>
<dbReference type="SUPFAM" id="SSF55811">
    <property type="entry name" value="Nudix"/>
    <property type="match status" value="1"/>
</dbReference>
<dbReference type="GO" id="GO:0019693">
    <property type="term" value="P:ribose phosphate metabolic process"/>
    <property type="evidence" value="ECO:0007669"/>
    <property type="project" value="TreeGrafter"/>
</dbReference>
<evidence type="ECO:0000313" key="5">
    <source>
        <dbReference type="Proteomes" id="UP000564885"/>
    </source>
</evidence>
<organism evidence="4 5">
    <name type="scientific">Enterovirga aerilata</name>
    <dbReference type="NCBI Taxonomy" id="2730920"/>
    <lineage>
        <taxon>Bacteria</taxon>
        <taxon>Pseudomonadati</taxon>
        <taxon>Pseudomonadota</taxon>
        <taxon>Alphaproteobacteria</taxon>
        <taxon>Hyphomicrobiales</taxon>
        <taxon>Methylobacteriaceae</taxon>
        <taxon>Enterovirga</taxon>
    </lineage>
</organism>
<dbReference type="EC" id="3.6.1.-" evidence="4"/>
<dbReference type="NCBIfam" id="NF001938">
    <property type="entry name" value="PRK00714.1-5"/>
    <property type="match status" value="1"/>
</dbReference>
<dbReference type="CDD" id="cd03671">
    <property type="entry name" value="NUDIX_Ap4A_hydrolase_plant_like"/>
    <property type="match status" value="1"/>
</dbReference>
<name>A0A849HUW8_9HYPH</name>
<sequence>MLLNREGLVFVGRRRRSAGPEHVDDSHAWQMPQGGIDPGEEPLQAALRELYEETSVRSAELIAEAPDWYGYDLPPEISGRAWRGRYRGQMQKWFAFRFTGEDREIDIDHPGGGRHKAEFDAWRWERIENLPGLIIPFKRPVYESVVEAFREYARPDPS</sequence>
<dbReference type="InterPro" id="IPR000086">
    <property type="entry name" value="NUDIX_hydrolase_dom"/>
</dbReference>
<dbReference type="Gene3D" id="3.90.79.10">
    <property type="entry name" value="Nucleoside Triphosphate Pyrophosphohydrolase"/>
    <property type="match status" value="1"/>
</dbReference>
<evidence type="ECO:0000256" key="2">
    <source>
        <dbReference type="ARBA" id="ARBA00022801"/>
    </source>
</evidence>
<dbReference type="PANTHER" id="PTHR11839">
    <property type="entry name" value="UDP/ADP-SUGAR PYROPHOSPHATASE"/>
    <property type="match status" value="1"/>
</dbReference>
<keyword evidence="5" id="KW-1185">Reference proteome</keyword>
<dbReference type="InterPro" id="IPR015797">
    <property type="entry name" value="NUDIX_hydrolase-like_dom_sf"/>
</dbReference>
<protein>
    <submittedName>
        <fullName evidence="4">RNA pyrophosphohydrolase</fullName>
        <ecNumber evidence="4">3.6.1.-</ecNumber>
    </submittedName>
</protein>
<dbReference type="PROSITE" id="PS51462">
    <property type="entry name" value="NUDIX"/>
    <property type="match status" value="1"/>
</dbReference>